<evidence type="ECO:0008006" key="3">
    <source>
        <dbReference type="Google" id="ProtNLM"/>
    </source>
</evidence>
<accession>A0AAW1U4D0</accession>
<proteinExistence type="predicted"/>
<comment type="caution">
    <text evidence="1">The sequence shown here is derived from an EMBL/GenBank/DDBJ whole genome shotgun (WGS) entry which is preliminary data.</text>
</comment>
<dbReference type="InterPro" id="IPR026509">
    <property type="entry name" value="TMEM183"/>
</dbReference>
<name>A0AAW1U4D0_9CUCU</name>
<organism evidence="1 2">
    <name type="scientific">Henosepilachna vigintioctopunctata</name>
    <dbReference type="NCBI Taxonomy" id="420089"/>
    <lineage>
        <taxon>Eukaryota</taxon>
        <taxon>Metazoa</taxon>
        <taxon>Ecdysozoa</taxon>
        <taxon>Arthropoda</taxon>
        <taxon>Hexapoda</taxon>
        <taxon>Insecta</taxon>
        <taxon>Pterygota</taxon>
        <taxon>Neoptera</taxon>
        <taxon>Endopterygota</taxon>
        <taxon>Coleoptera</taxon>
        <taxon>Polyphaga</taxon>
        <taxon>Cucujiformia</taxon>
        <taxon>Coccinelloidea</taxon>
        <taxon>Coccinellidae</taxon>
        <taxon>Epilachninae</taxon>
        <taxon>Epilachnini</taxon>
        <taxon>Henosepilachna</taxon>
    </lineage>
</organism>
<gene>
    <name evidence="1" type="ORF">WA026_007902</name>
</gene>
<evidence type="ECO:0000313" key="2">
    <source>
        <dbReference type="Proteomes" id="UP001431783"/>
    </source>
</evidence>
<sequence>MVKTKKESKNFIIPQDVTLYDFANSRICKSRSKKLVNSVSFVMKKELEVKNSWEDDDEETDEDCATVHNSCMNSQQKQDQTNISKYKSKAQCDNNGNIYPYDIWFLISNFIRPEDVGRFSAICKTCLEVTSSVNFWIALYKRYLRKECLPEELQPECILRYFGLRTSVIKALYLMYHPFILLTRKTFGNIMHPDILKGKQCIGLSLRQEDKKWCYYFKFKLNNPVSFHRNANKNQSIIEILNDIYANSEEDHCLLKIISEELSPIIPIIGQFLKHVTLSLSQGFCAFKLQLTFGSEFNSYTVKNGTIGGNIVVMDSVSKINILNWWHPNYIASKNISLLHQEQ</sequence>
<dbReference type="GO" id="GO:0019005">
    <property type="term" value="C:SCF ubiquitin ligase complex"/>
    <property type="evidence" value="ECO:0007669"/>
    <property type="project" value="TreeGrafter"/>
</dbReference>
<protein>
    <recommendedName>
        <fullName evidence="3">Transmembrane protein 183</fullName>
    </recommendedName>
</protein>
<dbReference type="AlphaFoldDB" id="A0AAW1U4D0"/>
<dbReference type="PANTHER" id="PTHR20988:SF2">
    <property type="entry name" value="TRANSMEMBRANE PROTEIN 183A-RELATED"/>
    <property type="match status" value="1"/>
</dbReference>
<evidence type="ECO:0000313" key="1">
    <source>
        <dbReference type="EMBL" id="KAK9875508.1"/>
    </source>
</evidence>
<dbReference type="Proteomes" id="UP001431783">
    <property type="component" value="Unassembled WGS sequence"/>
</dbReference>
<reference evidence="1 2" key="1">
    <citation type="submission" date="2023-03" db="EMBL/GenBank/DDBJ databases">
        <title>Genome insight into feeding habits of ladybird beetles.</title>
        <authorList>
            <person name="Li H.-S."/>
            <person name="Huang Y.-H."/>
            <person name="Pang H."/>
        </authorList>
    </citation>
    <scope>NUCLEOTIDE SEQUENCE [LARGE SCALE GENOMIC DNA]</scope>
    <source>
        <strain evidence="1">SYSU_2023b</strain>
        <tissue evidence="1">Whole body</tissue>
    </source>
</reference>
<dbReference type="GO" id="GO:0031647">
    <property type="term" value="P:regulation of protein stability"/>
    <property type="evidence" value="ECO:0007669"/>
    <property type="project" value="TreeGrafter"/>
</dbReference>
<dbReference type="PANTHER" id="PTHR20988">
    <property type="entry name" value="TRANSMEMBRANE PROTEIN 183A-RELATED"/>
    <property type="match status" value="1"/>
</dbReference>
<dbReference type="EMBL" id="JARQZJ010000033">
    <property type="protein sequence ID" value="KAK9875508.1"/>
    <property type="molecule type" value="Genomic_DNA"/>
</dbReference>
<keyword evidence="2" id="KW-1185">Reference proteome</keyword>